<dbReference type="Proteomes" id="UP001215598">
    <property type="component" value="Unassembled WGS sequence"/>
</dbReference>
<protein>
    <submittedName>
        <fullName evidence="1">Uncharacterized protein</fullName>
    </submittedName>
</protein>
<comment type="caution">
    <text evidence="1">The sequence shown here is derived from an EMBL/GenBank/DDBJ whole genome shotgun (WGS) entry which is preliminary data.</text>
</comment>
<sequence>MTECYWQWKGWRKMDSTREQLLAMRECAQTFLLLDRLKYRSLRSAFFASPPPALQWNDPDVLVHWSPLPPPHYLPPTHIKTNPSQYRYIQLPSYLNHSGAKCSRNSKISRWLADEFHIAFPCIPVVPDHAHSICLSFFPSRTCRDYRRRALRPSLHHPVSEISTCCSTCCLQ</sequence>
<evidence type="ECO:0000313" key="1">
    <source>
        <dbReference type="EMBL" id="KAJ7724514.1"/>
    </source>
</evidence>
<name>A0AAD7HP18_9AGAR</name>
<proteinExistence type="predicted"/>
<dbReference type="AlphaFoldDB" id="A0AAD7HP18"/>
<accession>A0AAD7HP18</accession>
<evidence type="ECO:0000313" key="2">
    <source>
        <dbReference type="Proteomes" id="UP001215598"/>
    </source>
</evidence>
<organism evidence="1 2">
    <name type="scientific">Mycena metata</name>
    <dbReference type="NCBI Taxonomy" id="1033252"/>
    <lineage>
        <taxon>Eukaryota</taxon>
        <taxon>Fungi</taxon>
        <taxon>Dikarya</taxon>
        <taxon>Basidiomycota</taxon>
        <taxon>Agaricomycotina</taxon>
        <taxon>Agaricomycetes</taxon>
        <taxon>Agaricomycetidae</taxon>
        <taxon>Agaricales</taxon>
        <taxon>Marasmiineae</taxon>
        <taxon>Mycenaceae</taxon>
        <taxon>Mycena</taxon>
    </lineage>
</organism>
<reference evidence="1" key="1">
    <citation type="submission" date="2023-03" db="EMBL/GenBank/DDBJ databases">
        <title>Massive genome expansion in bonnet fungi (Mycena s.s.) driven by repeated elements and novel gene families across ecological guilds.</title>
        <authorList>
            <consortium name="Lawrence Berkeley National Laboratory"/>
            <person name="Harder C.B."/>
            <person name="Miyauchi S."/>
            <person name="Viragh M."/>
            <person name="Kuo A."/>
            <person name="Thoen E."/>
            <person name="Andreopoulos B."/>
            <person name="Lu D."/>
            <person name="Skrede I."/>
            <person name="Drula E."/>
            <person name="Henrissat B."/>
            <person name="Morin E."/>
            <person name="Kohler A."/>
            <person name="Barry K."/>
            <person name="LaButti K."/>
            <person name="Morin E."/>
            <person name="Salamov A."/>
            <person name="Lipzen A."/>
            <person name="Mereny Z."/>
            <person name="Hegedus B."/>
            <person name="Baldrian P."/>
            <person name="Stursova M."/>
            <person name="Weitz H."/>
            <person name="Taylor A."/>
            <person name="Grigoriev I.V."/>
            <person name="Nagy L.G."/>
            <person name="Martin F."/>
            <person name="Kauserud H."/>
        </authorList>
    </citation>
    <scope>NUCLEOTIDE SEQUENCE</scope>
    <source>
        <strain evidence="1">CBHHK182m</strain>
    </source>
</reference>
<gene>
    <name evidence="1" type="ORF">B0H16DRAFT_1596387</name>
</gene>
<dbReference type="EMBL" id="JARKIB010000202">
    <property type="protein sequence ID" value="KAJ7724514.1"/>
    <property type="molecule type" value="Genomic_DNA"/>
</dbReference>
<keyword evidence="2" id="KW-1185">Reference proteome</keyword>